<dbReference type="InterPro" id="IPR000073">
    <property type="entry name" value="AB_hydrolase_1"/>
</dbReference>
<dbReference type="AlphaFoldDB" id="A0A7S4BD75"/>
<protein>
    <recommendedName>
        <fullName evidence="1">AB hydrolase-1 domain-containing protein</fullName>
    </recommendedName>
</protein>
<dbReference type="InterPro" id="IPR029058">
    <property type="entry name" value="AB_hydrolase_fold"/>
</dbReference>
<evidence type="ECO:0000259" key="1">
    <source>
        <dbReference type="Pfam" id="PF12697"/>
    </source>
</evidence>
<dbReference type="EMBL" id="HBIZ01023511">
    <property type="protein sequence ID" value="CAE0762259.1"/>
    <property type="molecule type" value="Transcribed_RNA"/>
</dbReference>
<dbReference type="SUPFAM" id="SSF53474">
    <property type="entry name" value="alpha/beta-Hydrolases"/>
    <property type="match status" value="1"/>
</dbReference>
<proteinExistence type="predicted"/>
<feature type="domain" description="AB hydrolase-1" evidence="1">
    <location>
        <begin position="73"/>
        <end position="365"/>
    </location>
</feature>
<dbReference type="Gene3D" id="3.40.50.1820">
    <property type="entry name" value="alpha/beta hydrolase"/>
    <property type="match status" value="1"/>
</dbReference>
<organism evidence="2">
    <name type="scientific">Chrysotila carterae</name>
    <name type="common">Marine alga</name>
    <name type="synonym">Syracosphaera carterae</name>
    <dbReference type="NCBI Taxonomy" id="13221"/>
    <lineage>
        <taxon>Eukaryota</taxon>
        <taxon>Haptista</taxon>
        <taxon>Haptophyta</taxon>
        <taxon>Prymnesiophyceae</taxon>
        <taxon>Isochrysidales</taxon>
        <taxon>Isochrysidaceae</taxon>
        <taxon>Chrysotila</taxon>
    </lineage>
</organism>
<name>A0A7S4BD75_CHRCT</name>
<reference evidence="2" key="1">
    <citation type="submission" date="2021-01" db="EMBL/GenBank/DDBJ databases">
        <authorList>
            <person name="Corre E."/>
            <person name="Pelletier E."/>
            <person name="Niang G."/>
            <person name="Scheremetjew M."/>
            <person name="Finn R."/>
            <person name="Kale V."/>
            <person name="Holt S."/>
            <person name="Cochrane G."/>
            <person name="Meng A."/>
            <person name="Brown T."/>
            <person name="Cohen L."/>
        </authorList>
    </citation>
    <scope>NUCLEOTIDE SEQUENCE</scope>
    <source>
        <strain evidence="2">CCMP645</strain>
    </source>
</reference>
<dbReference type="PANTHER" id="PTHR46438:SF12">
    <property type="entry name" value="ALPHA_BETA-HYDROLASES SUPERFAMILY PROTEIN"/>
    <property type="match status" value="1"/>
</dbReference>
<accession>A0A7S4BD75</accession>
<dbReference type="PANTHER" id="PTHR46438">
    <property type="entry name" value="ALPHA/BETA-HYDROLASES SUPERFAMILY PROTEIN"/>
    <property type="match status" value="1"/>
</dbReference>
<evidence type="ECO:0000313" key="2">
    <source>
        <dbReference type="EMBL" id="CAE0762259.1"/>
    </source>
</evidence>
<dbReference type="Pfam" id="PF12697">
    <property type="entry name" value="Abhydrolase_6"/>
    <property type="match status" value="1"/>
</dbReference>
<sequence>MAGAAGATDLMHSCFFGRDTLLAYTGLATLAELLLSSTAFARTRFSAGRRDIEEARRPVRYQALGQTDAEQAVVLVHGLFVNADHWRRNIDALAKAGLRVYSLDLLGYGYCSKPDPYGEVAASLNGENGRDLGEPEVELGTSWGGRRTVRVAMTHPLGSAYNFYTWSEQLCDFIEQVVDADHTTLVCNSIGSISGLQAAIDRSDLIKGVFIANPNFRELHVSEQLPILVPFVQGVQALLRDTPLGANLFKALAKPETVKQILKEPYYDETQVTDELVDVLLSPLLTEGADRIVFDTLSYSAGPLPEQLLQDPRLTVPVWVCWGEKDPWTPAPRVRALDRYPSVRRVIPIPGVGHCPHDEAPQLVNPLIEEFVQELFTETKFPSAASISS</sequence>
<gene>
    <name evidence="2" type="ORF">PCAR00345_LOCUS14871</name>
</gene>